<dbReference type="Pfam" id="PF05565">
    <property type="entry name" value="Sipho_Gp157"/>
    <property type="match status" value="1"/>
</dbReference>
<dbReference type="InterPro" id="IPR008840">
    <property type="entry name" value="Sipho_Gp157"/>
</dbReference>
<proteinExistence type="predicted"/>
<name>E4QDR8_CALH1</name>
<feature type="coiled-coil region" evidence="1">
    <location>
        <begin position="42"/>
        <end position="76"/>
    </location>
</feature>
<dbReference type="RefSeq" id="WP_013402685.1">
    <property type="nucleotide sequence ID" value="NC_014652.1"/>
</dbReference>
<evidence type="ECO:0000313" key="3">
    <source>
        <dbReference type="Proteomes" id="UP000006890"/>
    </source>
</evidence>
<reference evidence="2 3" key="2">
    <citation type="journal article" date="2011" name="J. Bacteriol.">
        <title>Complete genome sequences for the anaerobic, extremely thermophilic plant biomass-degrading bacteria Caldicellulosiruptor hydrothermalis, Caldicellulosiruptor kristjanssonii, Caldicellulosiruptor kronotskyensis, Caldicellulosiruptor owensenis, and Caldicellulosiruptor lactoaceticus.</title>
        <authorList>
            <person name="Blumer-Schuette S.E."/>
            <person name="Ozdemir I."/>
            <person name="Mistry D."/>
            <person name="Lucas S."/>
            <person name="Lapidus A."/>
            <person name="Cheng J.F."/>
            <person name="Goodwin L.A."/>
            <person name="Pitluck S."/>
            <person name="Land M.L."/>
            <person name="Hauser L.J."/>
            <person name="Woyke T."/>
            <person name="Mikhailova N."/>
            <person name="Pati A."/>
            <person name="Kyrpides N.C."/>
            <person name="Ivanova N."/>
            <person name="Detter J.C."/>
            <person name="Walston-Davenport K."/>
            <person name="Han S."/>
            <person name="Adams M.W."/>
            <person name="Kelly R.M."/>
        </authorList>
    </citation>
    <scope>NUCLEOTIDE SEQUENCE [LARGE SCALE GENOMIC DNA]</scope>
    <source>
        <strain evidence="3">DSM 18901 / VKM B-2411 / 108</strain>
    </source>
</reference>
<protein>
    <submittedName>
        <fullName evidence="2">Gp157 family protein</fullName>
    </submittedName>
</protein>
<evidence type="ECO:0000313" key="2">
    <source>
        <dbReference type="EMBL" id="ADQ06485.1"/>
    </source>
</evidence>
<evidence type="ECO:0000256" key="1">
    <source>
        <dbReference type="SAM" id="Coils"/>
    </source>
</evidence>
<dbReference type="AlphaFoldDB" id="E4QDR8"/>
<dbReference type="KEGG" id="chd:Calhy_0748"/>
<accession>E4QDR8</accession>
<keyword evidence="3" id="KW-1185">Reference proteome</keyword>
<dbReference type="OrthoDB" id="2409458at2"/>
<dbReference type="eggNOG" id="ENOG50330BC">
    <property type="taxonomic scope" value="Bacteria"/>
</dbReference>
<organism evidence="2 3">
    <name type="scientific">Caldicellulosiruptor hydrothermalis (strain DSM 18901 / VKM B-2411 / 108)</name>
    <dbReference type="NCBI Taxonomy" id="632292"/>
    <lineage>
        <taxon>Bacteria</taxon>
        <taxon>Bacillati</taxon>
        <taxon>Bacillota</taxon>
        <taxon>Bacillota incertae sedis</taxon>
        <taxon>Caldicellulosiruptorales</taxon>
        <taxon>Caldicellulosiruptoraceae</taxon>
        <taxon>Caldicellulosiruptor</taxon>
    </lineage>
</organism>
<dbReference type="HOGENOM" id="CLU_124446_1_0_9"/>
<gene>
    <name evidence="2" type="ordered locus">Calhy_0748</name>
</gene>
<sequence length="160" mass="18905">MKLYELAEQFKQLQEMLEDEGVDIDAVKNTLELVEFDFTEKIESIAKLIRSLEYEIEVYKNEEQRIANKRKSKEKKRDWLKQYVQEQMEKVGLEKVKTPLFTVSIQTNPPSVEIVDETLIPETYFRIEKIPLKKEILEALKQGQEVPGVMIKTTKSIRIR</sequence>
<reference key="1">
    <citation type="submission" date="2010-09" db="EMBL/GenBank/DDBJ databases">
        <title>Complete sequence of Caldicellulosiruptor hydrothermalis 108.</title>
        <authorList>
            <consortium name="US DOE Joint Genome Institute"/>
            <person name="Lucas S."/>
            <person name="Copeland A."/>
            <person name="Lapidus A."/>
            <person name="Cheng J.-F."/>
            <person name="Bruce D."/>
            <person name="Goodwin L."/>
            <person name="Pitluck S."/>
            <person name="Davenport K."/>
            <person name="Detter J.C."/>
            <person name="Han C."/>
            <person name="Tapia R."/>
            <person name="Land M."/>
            <person name="Hauser L."/>
            <person name="Chang Y.-J."/>
            <person name="Jeffries C."/>
            <person name="Kyrpides N."/>
            <person name="Ivanova N."/>
            <person name="Mikhailova N."/>
            <person name="Blumer-Schuette S.E."/>
            <person name="Kelly R.M."/>
            <person name="Woyke T."/>
        </authorList>
    </citation>
    <scope>NUCLEOTIDE SEQUENCE</scope>
    <source>
        <strain>108</strain>
    </source>
</reference>
<dbReference type="EMBL" id="CP002219">
    <property type="protein sequence ID" value="ADQ06485.1"/>
    <property type="molecule type" value="Genomic_DNA"/>
</dbReference>
<keyword evidence="1" id="KW-0175">Coiled coil</keyword>
<dbReference type="STRING" id="632292.Calhy_0748"/>
<dbReference type="Proteomes" id="UP000006890">
    <property type="component" value="Chromosome"/>
</dbReference>